<dbReference type="GO" id="GO:0004466">
    <property type="term" value="F:long-chain fatty acyl-CoA dehydrogenase activity"/>
    <property type="evidence" value="ECO:0007669"/>
    <property type="project" value="UniProtKB-EC"/>
</dbReference>
<dbReference type="InterPro" id="IPR006091">
    <property type="entry name" value="Acyl-CoA_Oxase/DH_mid-dom"/>
</dbReference>
<dbReference type="FunFam" id="1.20.140.10:FF:000009">
    <property type="entry name" value="Acyl-CoA dehydrogenase"/>
    <property type="match status" value="1"/>
</dbReference>
<dbReference type="InterPro" id="IPR036250">
    <property type="entry name" value="AcylCo_DH-like_C"/>
</dbReference>
<evidence type="ECO:0000259" key="14">
    <source>
        <dbReference type="Pfam" id="PF02771"/>
    </source>
</evidence>
<evidence type="ECO:0000256" key="5">
    <source>
        <dbReference type="ARBA" id="ARBA00012040"/>
    </source>
</evidence>
<keyword evidence="8" id="KW-0274">FAD</keyword>
<comment type="cofactor">
    <cofactor evidence="1">
        <name>FAD</name>
        <dbReference type="ChEBI" id="CHEBI:57692"/>
    </cofactor>
</comment>
<dbReference type="Pfam" id="PF00441">
    <property type="entry name" value="Acyl-CoA_dh_1"/>
    <property type="match status" value="1"/>
</dbReference>
<evidence type="ECO:0000259" key="12">
    <source>
        <dbReference type="Pfam" id="PF00441"/>
    </source>
</evidence>
<dbReference type="EMBL" id="DWUQ01000186">
    <property type="protein sequence ID" value="HJD45135.1"/>
    <property type="molecule type" value="Genomic_DNA"/>
</dbReference>
<keyword evidence="9" id="KW-0560">Oxidoreductase</keyword>
<dbReference type="Pfam" id="PF02771">
    <property type="entry name" value="Acyl-CoA_dh_N"/>
    <property type="match status" value="1"/>
</dbReference>
<organism evidence="16 17">
    <name type="scientific">Candidatus Paenalcaligenes intestinipullorum</name>
    <dbReference type="NCBI Taxonomy" id="2838718"/>
    <lineage>
        <taxon>Bacteria</taxon>
        <taxon>Pseudomonadati</taxon>
        <taxon>Pseudomonadota</taxon>
        <taxon>Betaproteobacteria</taxon>
        <taxon>Burkholderiales</taxon>
        <taxon>Alcaligenaceae</taxon>
        <taxon>Paenalcaligenes</taxon>
    </lineage>
</organism>
<dbReference type="Pfam" id="PF09317">
    <property type="entry name" value="ACDH_C"/>
    <property type="match status" value="1"/>
</dbReference>
<evidence type="ECO:0000256" key="3">
    <source>
        <dbReference type="ARBA" id="ARBA00009347"/>
    </source>
</evidence>
<dbReference type="PANTHER" id="PTHR48083:SF33">
    <property type="entry name" value="ACYL-COENZYME A DEHYDROGENASE"/>
    <property type="match status" value="1"/>
</dbReference>
<evidence type="ECO:0000256" key="4">
    <source>
        <dbReference type="ARBA" id="ARBA00012033"/>
    </source>
</evidence>
<dbReference type="Gene3D" id="1.10.540.10">
    <property type="entry name" value="Acyl-CoA dehydrogenase/oxidase, N-terminal domain"/>
    <property type="match status" value="1"/>
</dbReference>
<evidence type="ECO:0000313" key="17">
    <source>
        <dbReference type="Proteomes" id="UP000823889"/>
    </source>
</evidence>
<evidence type="ECO:0000256" key="7">
    <source>
        <dbReference type="ARBA" id="ARBA00022630"/>
    </source>
</evidence>
<dbReference type="Pfam" id="PF02770">
    <property type="entry name" value="Acyl-CoA_dh_M"/>
    <property type="match status" value="1"/>
</dbReference>
<dbReference type="PANTHER" id="PTHR48083">
    <property type="entry name" value="MEDIUM-CHAIN SPECIFIC ACYL-COA DEHYDROGENASE, MITOCHONDRIAL-RELATED"/>
    <property type="match status" value="1"/>
</dbReference>
<evidence type="ECO:0000256" key="11">
    <source>
        <dbReference type="ARBA" id="ARBA00049247"/>
    </source>
</evidence>
<dbReference type="NCBIfam" id="NF009586">
    <property type="entry name" value="PRK13026.1"/>
    <property type="match status" value="1"/>
</dbReference>
<comment type="catalytic activity">
    <reaction evidence="11">
        <text>a long-chain 2,3-saturated fatty acyl-CoA + oxidized [electron-transfer flavoprotein] + H(+) = a long-chain (2E)-enoyl-CoA + reduced [electron-transfer flavoprotein]</text>
        <dbReference type="Rhea" id="RHEA:17721"/>
        <dbReference type="Rhea" id="RHEA-COMP:10685"/>
        <dbReference type="Rhea" id="RHEA-COMP:10686"/>
        <dbReference type="ChEBI" id="CHEBI:15378"/>
        <dbReference type="ChEBI" id="CHEBI:57692"/>
        <dbReference type="ChEBI" id="CHEBI:58307"/>
        <dbReference type="ChEBI" id="CHEBI:83721"/>
        <dbReference type="ChEBI" id="CHEBI:83727"/>
        <dbReference type="EC" id="1.3.8.8"/>
    </reaction>
</comment>
<dbReference type="NCBIfam" id="NF007000">
    <property type="entry name" value="PRK09463.1"/>
    <property type="match status" value="1"/>
</dbReference>
<dbReference type="SUPFAM" id="SSF47203">
    <property type="entry name" value="Acyl-CoA dehydrogenase C-terminal domain-like"/>
    <property type="match status" value="1"/>
</dbReference>
<comment type="catalytic activity">
    <reaction evidence="10">
        <text>a medium-chain 2,3-saturated fatty acyl-CoA + oxidized [electron-transfer flavoprotein] + H(+) = a medium-chain (2E)-enoyl-CoA + reduced [electron-transfer flavoprotein]</text>
        <dbReference type="Rhea" id="RHEA:14477"/>
        <dbReference type="Rhea" id="RHEA-COMP:10685"/>
        <dbReference type="Rhea" id="RHEA-COMP:10686"/>
        <dbReference type="ChEBI" id="CHEBI:15378"/>
        <dbReference type="ChEBI" id="CHEBI:57692"/>
        <dbReference type="ChEBI" id="CHEBI:58307"/>
        <dbReference type="ChEBI" id="CHEBI:83723"/>
        <dbReference type="ChEBI" id="CHEBI:83726"/>
        <dbReference type="EC" id="1.3.8.7"/>
    </reaction>
</comment>
<evidence type="ECO:0000259" key="13">
    <source>
        <dbReference type="Pfam" id="PF02770"/>
    </source>
</evidence>
<dbReference type="InterPro" id="IPR046373">
    <property type="entry name" value="Acyl-CoA_Oxase/DH_mid-dom_sf"/>
</dbReference>
<feature type="domain" description="Acyl-CoA dehydrogenase C-terminal bacterial-type" evidence="15">
    <location>
        <begin position="457"/>
        <end position="729"/>
    </location>
</feature>
<protein>
    <recommendedName>
        <fullName evidence="6">Acyl-coenzyme A dehydrogenase</fullName>
        <ecNumber evidence="4">1.3.8.7</ecNumber>
        <ecNumber evidence="5">1.3.8.8</ecNumber>
    </recommendedName>
</protein>
<dbReference type="InterPro" id="IPR037069">
    <property type="entry name" value="AcylCoA_DH/ox_N_sf"/>
</dbReference>
<dbReference type="EC" id="1.3.8.7" evidence="4"/>
<dbReference type="GO" id="GO:0033539">
    <property type="term" value="P:fatty acid beta-oxidation using acyl-CoA dehydrogenase"/>
    <property type="evidence" value="ECO:0007669"/>
    <property type="project" value="InterPro"/>
</dbReference>
<dbReference type="InterPro" id="IPR009100">
    <property type="entry name" value="AcylCoA_DH/oxidase_NM_dom_sf"/>
</dbReference>
<gene>
    <name evidence="16" type="ORF">H9906_08955</name>
</gene>
<dbReference type="SUPFAM" id="SSF56645">
    <property type="entry name" value="Acyl-CoA dehydrogenase NM domain-like"/>
    <property type="match status" value="1"/>
</dbReference>
<evidence type="ECO:0000256" key="10">
    <source>
        <dbReference type="ARBA" id="ARBA00047882"/>
    </source>
</evidence>
<feature type="domain" description="Acyl-CoA oxidase/dehydrogenase middle" evidence="13">
    <location>
        <begin position="180"/>
        <end position="287"/>
    </location>
</feature>
<comment type="pathway">
    <text evidence="2">Lipid metabolism; fatty acid beta-oxidation.</text>
</comment>
<dbReference type="Gene3D" id="1.20.140.10">
    <property type="entry name" value="Butyryl-CoA Dehydrogenase, subunit A, domain 3"/>
    <property type="match status" value="1"/>
</dbReference>
<comment type="similarity">
    <text evidence="3">Belongs to the acyl-CoA dehydrogenase family.</text>
</comment>
<reference evidence="16" key="1">
    <citation type="journal article" date="2021" name="PeerJ">
        <title>Extensive microbial diversity within the chicken gut microbiome revealed by metagenomics and culture.</title>
        <authorList>
            <person name="Gilroy R."/>
            <person name="Ravi A."/>
            <person name="Getino M."/>
            <person name="Pursley I."/>
            <person name="Horton D.L."/>
            <person name="Alikhan N.F."/>
            <person name="Baker D."/>
            <person name="Gharbi K."/>
            <person name="Hall N."/>
            <person name="Watson M."/>
            <person name="Adriaenssens E.M."/>
            <person name="Foster-Nyarko E."/>
            <person name="Jarju S."/>
            <person name="Secka A."/>
            <person name="Antonio M."/>
            <person name="Oren A."/>
            <person name="Chaudhuri R.R."/>
            <person name="La Ragione R."/>
            <person name="Hildebrand F."/>
            <person name="Pallen M.J."/>
        </authorList>
    </citation>
    <scope>NUCLEOTIDE SEQUENCE</scope>
    <source>
        <strain evidence="16">9264</strain>
    </source>
</reference>
<dbReference type="InterPro" id="IPR050741">
    <property type="entry name" value="Acyl-CoA_dehydrogenase"/>
</dbReference>
<feature type="domain" description="Acyl-CoA dehydrogenase/oxidase N-terminal" evidence="14">
    <location>
        <begin position="82"/>
        <end position="176"/>
    </location>
</feature>
<evidence type="ECO:0000256" key="1">
    <source>
        <dbReference type="ARBA" id="ARBA00001974"/>
    </source>
</evidence>
<dbReference type="GO" id="GO:0005737">
    <property type="term" value="C:cytoplasm"/>
    <property type="evidence" value="ECO:0007669"/>
    <property type="project" value="TreeGrafter"/>
</dbReference>
<proteinExistence type="inferred from homology"/>
<keyword evidence="7" id="KW-0285">Flavoprotein</keyword>
<dbReference type="InterPro" id="IPR015396">
    <property type="entry name" value="FadE_C"/>
</dbReference>
<dbReference type="Gene3D" id="2.40.110.10">
    <property type="entry name" value="Butyryl-CoA Dehydrogenase, subunit A, domain 2"/>
    <property type="match status" value="1"/>
</dbReference>
<dbReference type="Proteomes" id="UP000823889">
    <property type="component" value="Unassembled WGS sequence"/>
</dbReference>
<dbReference type="InterPro" id="IPR009075">
    <property type="entry name" value="AcylCo_DH/oxidase_C"/>
</dbReference>
<dbReference type="GO" id="GO:0070991">
    <property type="term" value="F:medium-chain fatty acyl-CoA dehydrogenase activity"/>
    <property type="evidence" value="ECO:0007669"/>
    <property type="project" value="UniProtKB-EC"/>
</dbReference>
<name>A0A9D2U9S2_9BURK</name>
<accession>A0A9D2U9S2</accession>
<sequence length="751" mass="82625">MSWLSWRKKWVSKPLFSMARKALPPMSRTEQEAIEAGDVWWESQLFSGKPDWSELLSIPAASLTVEEQAFIDGPVTQLLAMLDEWQINQEDGDLSPEIWQFLKQQGFFGMIIPKDYGGLGFSAFAHSEVVKRISIGSITAAVTVMVPNSLGPGELLLQFGTPEQRQYWLPRLASGEEIPCFGLTSPDAGSDAASMRDTGVVCWQDVDGEAQLGIRLNFNKRYITLSPIATVLGVAFKLSDPDHLLGEQTDLGITLALVEADRPGVQIGRRHYPAMQVFQNGPMHGKDVFIPLTAIIGGAEMAGHGWKMLMSALSAGRGISLPSLSAAACVFSAHTTGAYARIRQQFGVSIAEFEGVQDALSRLAVNAYVVEAARRLSCEGLDLGVKPSVVSAIMKLQATERMRDSVNAAMDVHAGKAVIDGPRNYLGQLYRAVPVAITVEGANILTRSLIVFGQGAIRAHPWLMKEINALSMEDSHLALDAFDEVVWKHARHSLGNLARAFALSWTGAYFSKAPRRAGEAARFYRRLNRCSAVYAVVAEACLFSLGGALKRKEMLSARLGDLLSEQFLMSAVLKRWHDEGSRAEDLPVVTVAMQEGFYRFDRLLRDVLSNLPSRPLAWVLNVLLRPFGYASKIPHDRRLQAAADTLTQLSEARTRLVGDAALASQQPSVLVLQKTFAMAARAQTIMRRLRKEGYKHWPDAPEHSLSAEERALLVQYAELEQEVIAVDDFPADAFERAAMKPKTPPQPQAYP</sequence>
<evidence type="ECO:0000256" key="6">
    <source>
        <dbReference type="ARBA" id="ARBA00020144"/>
    </source>
</evidence>
<evidence type="ECO:0000256" key="2">
    <source>
        <dbReference type="ARBA" id="ARBA00005005"/>
    </source>
</evidence>
<reference evidence="16" key="2">
    <citation type="submission" date="2021-04" db="EMBL/GenBank/DDBJ databases">
        <authorList>
            <person name="Gilroy R."/>
        </authorList>
    </citation>
    <scope>NUCLEOTIDE SEQUENCE</scope>
    <source>
        <strain evidence="16">9264</strain>
    </source>
</reference>
<evidence type="ECO:0000259" key="15">
    <source>
        <dbReference type="Pfam" id="PF09317"/>
    </source>
</evidence>
<evidence type="ECO:0000313" key="16">
    <source>
        <dbReference type="EMBL" id="HJD45135.1"/>
    </source>
</evidence>
<dbReference type="FunFam" id="1.10.540.10:FF:000004">
    <property type="entry name" value="Acyl-CoA dehydrogenase"/>
    <property type="match status" value="1"/>
</dbReference>
<dbReference type="AlphaFoldDB" id="A0A9D2U9S2"/>
<comment type="caution">
    <text evidence="16">The sequence shown here is derived from an EMBL/GenBank/DDBJ whole genome shotgun (WGS) entry which is preliminary data.</text>
</comment>
<feature type="domain" description="Acyl-CoA dehydrogenase/oxidase C-terminal" evidence="12">
    <location>
        <begin position="303"/>
        <end position="450"/>
    </location>
</feature>
<dbReference type="EC" id="1.3.8.8" evidence="5"/>
<evidence type="ECO:0000256" key="8">
    <source>
        <dbReference type="ARBA" id="ARBA00022827"/>
    </source>
</evidence>
<evidence type="ECO:0000256" key="9">
    <source>
        <dbReference type="ARBA" id="ARBA00023002"/>
    </source>
</evidence>
<dbReference type="InterPro" id="IPR013786">
    <property type="entry name" value="AcylCoA_DH/ox_N"/>
</dbReference>
<dbReference type="GO" id="GO:0050660">
    <property type="term" value="F:flavin adenine dinucleotide binding"/>
    <property type="evidence" value="ECO:0007669"/>
    <property type="project" value="InterPro"/>
</dbReference>